<geneLocation type="plasmid" evidence="3 4">
    <name>pFA6</name>
</geneLocation>
<evidence type="ECO:0000313" key="4">
    <source>
        <dbReference type="Proteomes" id="UP001348817"/>
    </source>
</evidence>
<proteinExistence type="inferred from homology"/>
<evidence type="ECO:0000256" key="1">
    <source>
        <dbReference type="ARBA" id="ARBA00005662"/>
    </source>
</evidence>
<keyword evidence="3" id="KW-0614">Plasmid</keyword>
<dbReference type="AlphaFoldDB" id="A0AAU9CXL4"/>
<dbReference type="InterPro" id="IPR019079">
    <property type="entry name" value="Capsule_synth_CapA"/>
</dbReference>
<sequence length="393" mass="44420">MPFQPYFGVSLFRNKSDYPAEDSVLILKNMRTRALFLIFSLIFSARLQAQDSSVSLMFIGDVMGHDTQINGAYDSLTGKYDFNPCFQYIKPILSEPDITIANLEVTLAGKPYKGYPSFSSPDALAVALKNAGVDCLVTANNHSCDRRKKGVVRTIDVLDSLGFSHTGTFRTLEEKKQQQPLILRKNGMRIALLNYTYGTNGIPVPKGTAVNLINKDSIKADLVKAKSMNPDAVIVFTHWGLEYKRKPSKDQVDIYEFCKANGADLVIGSHPHVLQKMEMEKDTVTGKKHLVAYSLGNFVSNQRTEPRDGGAVLRVELVKENGKTRIKDAGYYITWVYNPKVDGRRRFRILPASRYELKEDFFASKAYHDKMMRFINGTRDLFESEKVNIRELE</sequence>
<dbReference type="CDD" id="cd07381">
    <property type="entry name" value="MPP_CapA"/>
    <property type="match status" value="1"/>
</dbReference>
<protein>
    <submittedName>
        <fullName evidence="3">Capsular polysaccharide biosynthesis protein</fullName>
    </submittedName>
</protein>
<organism evidence="3 4">
    <name type="scientific">Fulvitalea axinellae</name>
    <dbReference type="NCBI Taxonomy" id="1182444"/>
    <lineage>
        <taxon>Bacteria</taxon>
        <taxon>Pseudomonadati</taxon>
        <taxon>Bacteroidota</taxon>
        <taxon>Cytophagia</taxon>
        <taxon>Cytophagales</taxon>
        <taxon>Persicobacteraceae</taxon>
        <taxon>Fulvitalea</taxon>
    </lineage>
</organism>
<evidence type="ECO:0000259" key="2">
    <source>
        <dbReference type="SMART" id="SM00854"/>
    </source>
</evidence>
<reference evidence="3 4" key="1">
    <citation type="submission" date="2021-12" db="EMBL/GenBank/DDBJ databases">
        <title>Genome sequencing of bacteria with rrn-lacking chromosome and rrn-plasmid.</title>
        <authorList>
            <person name="Anda M."/>
            <person name="Iwasaki W."/>
        </authorList>
    </citation>
    <scope>NUCLEOTIDE SEQUENCE [LARGE SCALE GENOMIC DNA]</scope>
    <source>
        <strain evidence="3 4">DSM 100852</strain>
        <plasmid evidence="3 4">pFA6</plasmid>
    </source>
</reference>
<evidence type="ECO:0000313" key="3">
    <source>
        <dbReference type="EMBL" id="BDD12678.1"/>
    </source>
</evidence>
<dbReference type="Proteomes" id="UP001348817">
    <property type="component" value="Plasmid pFA6"/>
</dbReference>
<comment type="similarity">
    <text evidence="1">Belongs to the CapA family.</text>
</comment>
<feature type="domain" description="Capsule synthesis protein CapA" evidence="2">
    <location>
        <begin position="55"/>
        <end position="302"/>
    </location>
</feature>
<dbReference type="InterPro" id="IPR029052">
    <property type="entry name" value="Metallo-depent_PP-like"/>
</dbReference>
<dbReference type="InterPro" id="IPR052169">
    <property type="entry name" value="CW_Biosynth-Accessory"/>
</dbReference>
<keyword evidence="4" id="KW-1185">Reference proteome</keyword>
<dbReference type="SMART" id="SM00854">
    <property type="entry name" value="PGA_cap"/>
    <property type="match status" value="1"/>
</dbReference>
<dbReference type="PANTHER" id="PTHR33393:SF12">
    <property type="entry name" value="CAPSULE BIOSYNTHESIS PROTEIN CAPA"/>
    <property type="match status" value="1"/>
</dbReference>
<dbReference type="KEGG" id="fax:FUAX_51100"/>
<gene>
    <name evidence="3" type="ORF">FUAX_51100</name>
</gene>
<dbReference type="SUPFAM" id="SSF56300">
    <property type="entry name" value="Metallo-dependent phosphatases"/>
    <property type="match status" value="1"/>
</dbReference>
<dbReference type="Gene3D" id="3.60.21.10">
    <property type="match status" value="1"/>
</dbReference>
<name>A0AAU9CXL4_9BACT</name>
<accession>A0AAU9CXL4</accession>
<dbReference type="Pfam" id="PF09587">
    <property type="entry name" value="PGA_cap"/>
    <property type="match status" value="1"/>
</dbReference>
<dbReference type="PANTHER" id="PTHR33393">
    <property type="entry name" value="POLYGLUTAMINE SYNTHESIS ACCESSORY PROTEIN RV0574C-RELATED"/>
    <property type="match status" value="1"/>
</dbReference>
<dbReference type="EMBL" id="AP025320">
    <property type="protein sequence ID" value="BDD12678.1"/>
    <property type="molecule type" value="Genomic_DNA"/>
</dbReference>